<dbReference type="Pfam" id="PF07690">
    <property type="entry name" value="MFS_1"/>
    <property type="match status" value="1"/>
</dbReference>
<proteinExistence type="predicted"/>
<evidence type="ECO:0000256" key="5">
    <source>
        <dbReference type="ARBA" id="ARBA00023136"/>
    </source>
</evidence>
<dbReference type="Proteomes" id="UP000326202">
    <property type="component" value="Chromosome"/>
</dbReference>
<dbReference type="EMBL" id="CP042906">
    <property type="protein sequence ID" value="QEX15398.1"/>
    <property type="molecule type" value="Genomic_DNA"/>
</dbReference>
<feature type="transmembrane region" description="Helical" evidence="6">
    <location>
        <begin position="86"/>
        <end position="108"/>
    </location>
</feature>
<dbReference type="SUPFAM" id="SSF103473">
    <property type="entry name" value="MFS general substrate transporter"/>
    <property type="match status" value="1"/>
</dbReference>
<evidence type="ECO:0000313" key="7">
    <source>
        <dbReference type="EMBL" id="QEX15398.1"/>
    </source>
</evidence>
<feature type="transmembrane region" description="Helical" evidence="6">
    <location>
        <begin position="226"/>
        <end position="245"/>
    </location>
</feature>
<keyword evidence="4 6" id="KW-1133">Transmembrane helix</keyword>
<evidence type="ECO:0000256" key="1">
    <source>
        <dbReference type="ARBA" id="ARBA00004141"/>
    </source>
</evidence>
<dbReference type="Gene3D" id="1.20.1250.20">
    <property type="entry name" value="MFS general substrate transporter like domains"/>
    <property type="match status" value="1"/>
</dbReference>
<feature type="transmembrane region" description="Helical" evidence="6">
    <location>
        <begin position="257"/>
        <end position="276"/>
    </location>
</feature>
<comment type="subcellular location">
    <subcellularLocation>
        <location evidence="1">Membrane</location>
        <topology evidence="1">Multi-pass membrane protein</topology>
    </subcellularLocation>
</comment>
<dbReference type="GO" id="GO:0022857">
    <property type="term" value="F:transmembrane transporter activity"/>
    <property type="evidence" value="ECO:0007669"/>
    <property type="project" value="InterPro"/>
</dbReference>
<accession>A0A5J6MD75</accession>
<feature type="transmembrane region" description="Helical" evidence="6">
    <location>
        <begin position="21"/>
        <end position="47"/>
    </location>
</feature>
<dbReference type="PANTHER" id="PTHR23506:SF23">
    <property type="entry name" value="GH10249P"/>
    <property type="match status" value="1"/>
</dbReference>
<dbReference type="InterPro" id="IPR036259">
    <property type="entry name" value="MFS_trans_sf"/>
</dbReference>
<sequence>MPTDIPSDTGPMWLRAVSRPGAIVFAIMFTLESFARGLIATLIPLQAYSLLHHTRDVSILYTLVGIVGLASSFAIPFFIRRFKRRWVYTAGILALLVAALLLATATLYGQIGAMLARAFGAAALNITLSLYVMDYIRRRDLVRSEPLRLMFSAAAWTVGPALGVWLYTDVGHGVAEFLSAGSCAVLLVYFWYLRMSENPAVAAATRPPPNPIASIRRFIAQPRLRLGWFVPFARSCWWAMYFVYPPLFLVQAGKGDFAGALLVSLGNAMLFVTPLYGRMAQRTGIRRWIIVGFIGLGILTTAAGFMHGFPWIAAALLLAGSAFCCLLDAFGNIPYMRAVRPLERPQMTTVFRTYIDLSDLAPQAFYSVLLTFFDIRAVFFACGLFMFVAAVVAMKIPKKM</sequence>
<keyword evidence="2" id="KW-0813">Transport</keyword>
<feature type="transmembrane region" description="Helical" evidence="6">
    <location>
        <begin position="288"/>
        <end position="305"/>
    </location>
</feature>
<feature type="transmembrane region" description="Helical" evidence="6">
    <location>
        <begin position="375"/>
        <end position="394"/>
    </location>
</feature>
<evidence type="ECO:0000313" key="8">
    <source>
        <dbReference type="Proteomes" id="UP000326202"/>
    </source>
</evidence>
<feature type="transmembrane region" description="Helical" evidence="6">
    <location>
        <begin position="59"/>
        <end position="79"/>
    </location>
</feature>
<keyword evidence="3 6" id="KW-0812">Transmembrane</keyword>
<dbReference type="GO" id="GO:0016020">
    <property type="term" value="C:membrane"/>
    <property type="evidence" value="ECO:0007669"/>
    <property type="project" value="UniProtKB-SubCell"/>
</dbReference>
<evidence type="ECO:0000256" key="4">
    <source>
        <dbReference type="ARBA" id="ARBA00022989"/>
    </source>
</evidence>
<evidence type="ECO:0000256" key="2">
    <source>
        <dbReference type="ARBA" id="ARBA00022448"/>
    </source>
</evidence>
<evidence type="ECO:0000256" key="3">
    <source>
        <dbReference type="ARBA" id="ARBA00022692"/>
    </source>
</evidence>
<keyword evidence="8" id="KW-1185">Reference proteome</keyword>
<dbReference type="AlphaFoldDB" id="A0A5J6MD75"/>
<dbReference type="InterPro" id="IPR011701">
    <property type="entry name" value="MFS"/>
</dbReference>
<dbReference type="PANTHER" id="PTHR23506">
    <property type="entry name" value="GH10249P"/>
    <property type="match status" value="1"/>
</dbReference>
<name>A0A5J6MD75_9PROT</name>
<dbReference type="InterPro" id="IPR050930">
    <property type="entry name" value="MFS_Vesicular_Transporter"/>
</dbReference>
<feature type="transmembrane region" description="Helical" evidence="6">
    <location>
        <begin position="173"/>
        <end position="192"/>
    </location>
</feature>
<dbReference type="OrthoDB" id="9808182at2"/>
<dbReference type="KEGG" id="htq:FRZ44_06810"/>
<protein>
    <submittedName>
        <fullName evidence="7">MFS transporter</fullName>
    </submittedName>
</protein>
<feature type="transmembrane region" description="Helical" evidence="6">
    <location>
        <begin position="147"/>
        <end position="167"/>
    </location>
</feature>
<gene>
    <name evidence="7" type="ORF">FRZ44_06810</name>
</gene>
<feature type="transmembrane region" description="Helical" evidence="6">
    <location>
        <begin position="311"/>
        <end position="330"/>
    </location>
</feature>
<feature type="transmembrane region" description="Helical" evidence="6">
    <location>
        <begin position="114"/>
        <end position="135"/>
    </location>
</feature>
<organism evidence="7 8">
    <name type="scientific">Hypericibacter terrae</name>
    <dbReference type="NCBI Taxonomy" id="2602015"/>
    <lineage>
        <taxon>Bacteria</taxon>
        <taxon>Pseudomonadati</taxon>
        <taxon>Pseudomonadota</taxon>
        <taxon>Alphaproteobacteria</taxon>
        <taxon>Rhodospirillales</taxon>
        <taxon>Dongiaceae</taxon>
        <taxon>Hypericibacter</taxon>
    </lineage>
</organism>
<dbReference type="RefSeq" id="WP_151175852.1">
    <property type="nucleotide sequence ID" value="NZ_CP042906.1"/>
</dbReference>
<reference evidence="7 8" key="1">
    <citation type="submission" date="2019-08" db="EMBL/GenBank/DDBJ databases">
        <title>Hyperibacter terrae gen. nov., sp. nov. and Hyperibacter viscosus sp. nov., two new members in the family Rhodospirillaceae isolated from the rhizosphere of Hypericum perforatum.</title>
        <authorList>
            <person name="Noviana Z."/>
        </authorList>
    </citation>
    <scope>NUCLEOTIDE SEQUENCE [LARGE SCALE GENOMIC DNA]</scope>
    <source>
        <strain evidence="7 8">R5913</strain>
    </source>
</reference>
<evidence type="ECO:0000256" key="6">
    <source>
        <dbReference type="SAM" id="Phobius"/>
    </source>
</evidence>
<keyword evidence="5 6" id="KW-0472">Membrane</keyword>